<gene>
    <name evidence="1" type="ORF">GcM1_141001</name>
</gene>
<accession>A0A420JBL4</accession>
<reference evidence="1 2" key="1">
    <citation type="journal article" date="2018" name="BMC Genomics">
        <title>Comparative genome analyses reveal sequence features reflecting distinct modes of host-adaptation between dicot and monocot powdery mildew.</title>
        <authorList>
            <person name="Wu Y."/>
            <person name="Ma X."/>
            <person name="Pan Z."/>
            <person name="Kale S.D."/>
            <person name="Song Y."/>
            <person name="King H."/>
            <person name="Zhang Q."/>
            <person name="Presley C."/>
            <person name="Deng X."/>
            <person name="Wei C.I."/>
            <person name="Xiao S."/>
        </authorList>
    </citation>
    <scope>NUCLEOTIDE SEQUENCE [LARGE SCALE GENOMIC DNA]</scope>
    <source>
        <strain evidence="1">UMSG1</strain>
    </source>
</reference>
<protein>
    <recommendedName>
        <fullName evidence="3">Myb/SANT-like domain-containing protein</fullName>
    </recommendedName>
</protein>
<comment type="caution">
    <text evidence="1">The sequence shown here is derived from an EMBL/GenBank/DDBJ whole genome shotgun (WGS) entry which is preliminary data.</text>
</comment>
<organism evidence="1 2">
    <name type="scientific">Golovinomyces cichoracearum</name>
    <dbReference type="NCBI Taxonomy" id="62708"/>
    <lineage>
        <taxon>Eukaryota</taxon>
        <taxon>Fungi</taxon>
        <taxon>Dikarya</taxon>
        <taxon>Ascomycota</taxon>
        <taxon>Pezizomycotina</taxon>
        <taxon>Leotiomycetes</taxon>
        <taxon>Erysiphales</taxon>
        <taxon>Erysiphaceae</taxon>
        <taxon>Golovinomyces</taxon>
    </lineage>
</organism>
<dbReference type="Proteomes" id="UP000285326">
    <property type="component" value="Unassembled WGS sequence"/>
</dbReference>
<sequence length="84" mass="9552">MPSGSSQDSVDNLTSTPLKLKRRSSFSTTEFFSIIEQLLEAKRHGNISDNGFKKTVWQSMAESFIDPLKTRRECELNLSRIKAD</sequence>
<dbReference type="EMBL" id="MCBS01014198">
    <property type="protein sequence ID" value="RKF84189.1"/>
    <property type="molecule type" value="Genomic_DNA"/>
</dbReference>
<evidence type="ECO:0000313" key="2">
    <source>
        <dbReference type="Proteomes" id="UP000285326"/>
    </source>
</evidence>
<proteinExistence type="predicted"/>
<evidence type="ECO:0008006" key="3">
    <source>
        <dbReference type="Google" id="ProtNLM"/>
    </source>
</evidence>
<name>A0A420JBL4_9PEZI</name>
<dbReference type="AlphaFoldDB" id="A0A420JBL4"/>
<evidence type="ECO:0000313" key="1">
    <source>
        <dbReference type="EMBL" id="RKF84189.1"/>
    </source>
</evidence>